<accession>A0A1I0JBV6</accession>
<organism evidence="2 3">
    <name type="scientific">Enterocloster lavalensis</name>
    <dbReference type="NCBI Taxonomy" id="460384"/>
    <lineage>
        <taxon>Bacteria</taxon>
        <taxon>Bacillati</taxon>
        <taxon>Bacillota</taxon>
        <taxon>Clostridia</taxon>
        <taxon>Lachnospirales</taxon>
        <taxon>Lachnospiraceae</taxon>
        <taxon>Enterocloster</taxon>
    </lineage>
</organism>
<proteinExistence type="predicted"/>
<reference evidence="3" key="1">
    <citation type="submission" date="2016-10" db="EMBL/GenBank/DDBJ databases">
        <authorList>
            <person name="Varghese N."/>
            <person name="Submissions S."/>
        </authorList>
    </citation>
    <scope>NUCLEOTIDE SEQUENCE [LARGE SCALE GENOMIC DNA]</scope>
    <source>
        <strain evidence="3">NLAE-zl-G277</strain>
    </source>
</reference>
<feature type="transmembrane region" description="Helical" evidence="1">
    <location>
        <begin position="21"/>
        <end position="44"/>
    </location>
</feature>
<keyword evidence="3" id="KW-1185">Reference proteome</keyword>
<gene>
    <name evidence="2" type="ORF">SAMN05216313_12848</name>
</gene>
<dbReference type="Proteomes" id="UP000198508">
    <property type="component" value="Unassembled WGS sequence"/>
</dbReference>
<sequence>MLLLNTVLGFLKDNGRNLFRLLAASWLMTNTMCLLMNSSAIFTLDFVRQISLRCYFGLWAGIYACLALLMVLSGRAGRLRFPLAPSVAMYAAALVIKEALVL</sequence>
<evidence type="ECO:0000313" key="2">
    <source>
        <dbReference type="EMBL" id="SEU07522.1"/>
    </source>
</evidence>
<keyword evidence="1" id="KW-1133">Transmembrane helix</keyword>
<protein>
    <submittedName>
        <fullName evidence="2">Uncharacterized protein</fullName>
    </submittedName>
</protein>
<keyword evidence="1" id="KW-0472">Membrane</keyword>
<dbReference type="AlphaFoldDB" id="A0A1I0JBV6"/>
<feature type="transmembrane region" description="Helical" evidence="1">
    <location>
        <begin position="50"/>
        <end position="72"/>
    </location>
</feature>
<evidence type="ECO:0000313" key="3">
    <source>
        <dbReference type="Proteomes" id="UP000198508"/>
    </source>
</evidence>
<dbReference type="RefSeq" id="WP_092368684.1">
    <property type="nucleotide sequence ID" value="NZ_CABJCG010000018.1"/>
</dbReference>
<name>A0A1I0JBV6_9FIRM</name>
<keyword evidence="1" id="KW-0812">Transmembrane</keyword>
<evidence type="ECO:0000256" key="1">
    <source>
        <dbReference type="SAM" id="Phobius"/>
    </source>
</evidence>
<dbReference type="STRING" id="460384.SAMN05216313_12848"/>
<dbReference type="GeneID" id="93276759"/>
<dbReference type="EMBL" id="FOIM01000028">
    <property type="protein sequence ID" value="SEU07522.1"/>
    <property type="molecule type" value="Genomic_DNA"/>
</dbReference>